<keyword evidence="1" id="KW-0614">Plasmid</keyword>
<organism evidence="1 2">
    <name type="scientific">Streptomyces subrutilus</name>
    <dbReference type="NCBI Taxonomy" id="36818"/>
    <lineage>
        <taxon>Bacteria</taxon>
        <taxon>Bacillati</taxon>
        <taxon>Actinomycetota</taxon>
        <taxon>Actinomycetes</taxon>
        <taxon>Kitasatosporales</taxon>
        <taxon>Streptomycetaceae</taxon>
        <taxon>Streptomyces</taxon>
    </lineage>
</organism>
<accession>A0A1E5NXD8</accession>
<protein>
    <submittedName>
        <fullName evidence="1">Uncharacterized protein</fullName>
    </submittedName>
</protein>
<geneLocation type="plasmid" evidence="2">
    <name>pacmp2</name>
</geneLocation>
<evidence type="ECO:0000313" key="2">
    <source>
        <dbReference type="Proteomes" id="UP000095705"/>
    </source>
</evidence>
<dbReference type="RefSeq" id="WP_069918056.1">
    <property type="nucleotide sequence ID" value="NZ_CM007204.1"/>
</dbReference>
<sequence>MQINRRKTPWYVRIPRHLNQAVGWSVSPTVNADDTPTEFAQRNTRFVDSMPDEEQYARVVTLHTVHDGRSLTAELTPAEAQDLGQTLVDRAAFVRLANVETDSGFTSDRDAMKTAIDAHKLAQNAVVERGSELIRMVWGELKCGEFGARNLITTDEEFGSWYIWIADDGATALIEASNVPGPAWGAFVSAAIDRCWFQTGAWRGAENWATAQPSGEYLAQSHRAEHSDVLVLDEQLQATTLHLRAVDTRKVARGLLAMLTAESDA</sequence>
<gene>
    <name evidence="1" type="ORF">BGK67_35320</name>
</gene>
<reference evidence="1 2" key="1">
    <citation type="submission" date="2016-08" db="EMBL/GenBank/DDBJ databases">
        <title>The complete genome of Streptomyces subrutilus 10-1-1.</title>
        <authorList>
            <person name="Chen X."/>
        </authorList>
    </citation>
    <scope>NUCLEOTIDE SEQUENCE [LARGE SCALE GENOMIC DNA]</scope>
    <source>
        <strain evidence="1 2">10-1-1</strain>
        <plasmid evidence="2">pacmp2</plasmid>
    </source>
</reference>
<dbReference type="AlphaFoldDB" id="A0A1E5NXD8"/>
<keyword evidence="2" id="KW-1185">Reference proteome</keyword>
<comment type="caution">
    <text evidence="1">The sequence shown here is derived from an EMBL/GenBank/DDBJ whole genome shotgun (WGS) entry which is preliminary data.</text>
</comment>
<evidence type="ECO:0000313" key="1">
    <source>
        <dbReference type="EMBL" id="OEJ20907.1"/>
    </source>
</evidence>
<proteinExistence type="predicted"/>
<dbReference type="EMBL" id="MEHK01000006">
    <property type="protein sequence ID" value="OEJ20907.1"/>
    <property type="molecule type" value="Genomic_DNA"/>
</dbReference>
<dbReference type="Proteomes" id="UP000095705">
    <property type="component" value="Plasmid pACMP2"/>
</dbReference>
<name>A0A1E5NXD8_9ACTN</name>